<dbReference type="CDD" id="cd00033">
    <property type="entry name" value="CCP"/>
    <property type="match status" value="2"/>
</dbReference>
<dbReference type="Pfam" id="PF00084">
    <property type="entry name" value="Sushi"/>
    <property type="match status" value="2"/>
</dbReference>
<dbReference type="SUPFAM" id="SSF57535">
    <property type="entry name" value="Complement control module/SCR domain"/>
    <property type="match status" value="3"/>
</dbReference>
<evidence type="ECO:0000259" key="6">
    <source>
        <dbReference type="PROSITE" id="PS50923"/>
    </source>
</evidence>
<protein>
    <submittedName>
        <fullName evidence="8">Sushi domain-containing protein</fullName>
    </submittedName>
</protein>
<feature type="domain" description="Sushi" evidence="6">
    <location>
        <begin position="402"/>
        <end position="470"/>
    </location>
</feature>
<evidence type="ECO:0000256" key="5">
    <source>
        <dbReference type="PROSITE-ProRule" id="PRU00302"/>
    </source>
</evidence>
<dbReference type="WBParaSite" id="PDA_v2.g18529.t1">
    <property type="protein sequence ID" value="PDA_v2.g18529.t1"/>
    <property type="gene ID" value="PDA_v2.g18529"/>
</dbReference>
<organism evidence="7 8">
    <name type="scientific">Panagrolaimus davidi</name>
    <dbReference type="NCBI Taxonomy" id="227884"/>
    <lineage>
        <taxon>Eukaryota</taxon>
        <taxon>Metazoa</taxon>
        <taxon>Ecdysozoa</taxon>
        <taxon>Nematoda</taxon>
        <taxon>Chromadorea</taxon>
        <taxon>Rhabditida</taxon>
        <taxon>Tylenchina</taxon>
        <taxon>Panagrolaimomorpha</taxon>
        <taxon>Panagrolaimoidea</taxon>
        <taxon>Panagrolaimidae</taxon>
        <taxon>Panagrolaimus</taxon>
    </lineage>
</organism>
<name>A0A914PJH5_9BILA</name>
<feature type="domain" description="Sushi" evidence="6">
    <location>
        <begin position="201"/>
        <end position="260"/>
    </location>
</feature>
<keyword evidence="2" id="KW-0677">Repeat</keyword>
<evidence type="ECO:0000256" key="3">
    <source>
        <dbReference type="ARBA" id="ARBA00023157"/>
    </source>
</evidence>
<dbReference type="PANTHER" id="PTHR19325">
    <property type="entry name" value="COMPLEMENT COMPONENT-RELATED SUSHI DOMAIN-CONTAINING"/>
    <property type="match status" value="1"/>
</dbReference>
<keyword evidence="4" id="KW-0325">Glycoprotein</keyword>
<keyword evidence="3 5" id="KW-1015">Disulfide bond</keyword>
<dbReference type="Proteomes" id="UP000887578">
    <property type="component" value="Unplaced"/>
</dbReference>
<comment type="caution">
    <text evidence="5">Lacks conserved residue(s) required for the propagation of feature annotation.</text>
</comment>
<evidence type="ECO:0000313" key="8">
    <source>
        <dbReference type="WBParaSite" id="PDA_v2.g18529.t1"/>
    </source>
</evidence>
<dbReference type="InterPro" id="IPR050350">
    <property type="entry name" value="Compl-Cell_Adhes-Reg"/>
</dbReference>
<accession>A0A914PJH5</accession>
<evidence type="ECO:0000313" key="7">
    <source>
        <dbReference type="Proteomes" id="UP000887578"/>
    </source>
</evidence>
<sequence length="470" mass="51236">MGAFHDHFVTTWSAGSHPQALRGYEKLDILGLLPNSSNSMNASQHQCECLQEIVQLFDEQPGLGGDSTKPGLFGRLDHKLVKIGEESNQLFENYMRTGERLYCVSEYGQCGASVPLYQWFSVSEIDNFVTTREELDLAHDTNIKSKGVLCYIWSNDYKSGQKAPEVTDKRIIPKIDGANIPIAGGFPTYTRTGPSEIKKSGLCPTLTATNGQWSYTSSMRTPGTIGFLNCNTGYAITNGTSAIVCQRTGRWLPEPPTCNLSGCPPIEHERSSSPTSHSSVQGHIVYNSIAVADQRYPTGTTAMLICSERMDVSHNGADISYCTLSGWQPKKLGKCEKICPKINVENANIVYTDSHGLDQVTTTNGTIATVICPFGTNLVGKGTAECIDGKWDNEKIGECKMLSCPVLESVDAGRLTYFNARNEPTNPAVVKINPGTIVRLTCDSNSNLRGAGESMCHTTETWQPEIGTCE</sequence>
<evidence type="ECO:0000256" key="2">
    <source>
        <dbReference type="ARBA" id="ARBA00022737"/>
    </source>
</evidence>
<dbReference type="InterPro" id="IPR035976">
    <property type="entry name" value="Sushi/SCR/CCP_sf"/>
</dbReference>
<proteinExistence type="predicted"/>
<dbReference type="AlphaFoldDB" id="A0A914PJH5"/>
<keyword evidence="1 5" id="KW-0768">Sushi</keyword>
<reference evidence="8" key="1">
    <citation type="submission" date="2022-11" db="UniProtKB">
        <authorList>
            <consortium name="WormBaseParasite"/>
        </authorList>
    </citation>
    <scope>IDENTIFICATION</scope>
</reference>
<feature type="disulfide bond" evidence="5">
    <location>
        <begin position="442"/>
        <end position="469"/>
    </location>
</feature>
<dbReference type="PANTHER" id="PTHR19325:SF575">
    <property type="entry name" value="LOCOMOTION-RELATED PROTEIN HIKARU GENKI"/>
    <property type="match status" value="1"/>
</dbReference>
<evidence type="ECO:0000256" key="4">
    <source>
        <dbReference type="ARBA" id="ARBA00023180"/>
    </source>
</evidence>
<evidence type="ECO:0000256" key="1">
    <source>
        <dbReference type="ARBA" id="ARBA00022659"/>
    </source>
</evidence>
<keyword evidence="7" id="KW-1185">Reference proteome</keyword>
<dbReference type="Gene3D" id="2.10.70.10">
    <property type="entry name" value="Complement Module, domain 1"/>
    <property type="match status" value="3"/>
</dbReference>
<dbReference type="InterPro" id="IPR000436">
    <property type="entry name" value="Sushi_SCR_CCP_dom"/>
</dbReference>
<dbReference type="PROSITE" id="PS50923">
    <property type="entry name" value="SUSHI"/>
    <property type="match status" value="2"/>
</dbReference>
<dbReference type="SMART" id="SM00032">
    <property type="entry name" value="CCP"/>
    <property type="match status" value="4"/>
</dbReference>